<reference evidence="1 2" key="1">
    <citation type="journal article" date="2018" name="Genome Biol. Evol.">
        <title>Multiple Roots of Fruiting Body Formation in Amoebozoa.</title>
        <authorList>
            <person name="Hillmann F."/>
            <person name="Forbes G."/>
            <person name="Novohradska S."/>
            <person name="Ferling I."/>
            <person name="Riege K."/>
            <person name="Groth M."/>
            <person name="Westermann M."/>
            <person name="Marz M."/>
            <person name="Spaller T."/>
            <person name="Winckler T."/>
            <person name="Schaap P."/>
            <person name="Glockner G."/>
        </authorList>
    </citation>
    <scope>NUCLEOTIDE SEQUENCE [LARGE SCALE GENOMIC DNA]</scope>
    <source>
        <strain evidence="1 2">Jena</strain>
    </source>
</reference>
<sequence>MHWTHKPIEHQPQRWNGVPLLYSRPDQQQSTPISSSSWRVITPTSIHEGACSTRQSPQGKMRIDFLMTQRVIMKKMQRCRLTIVCKCDTRLRVNEVLTKLAKVNASKFTASSDPATHHISCDAYQW</sequence>
<dbReference type="InParanoid" id="A0A2P6NC14"/>
<evidence type="ECO:0000313" key="2">
    <source>
        <dbReference type="Proteomes" id="UP000241769"/>
    </source>
</evidence>
<dbReference type="EMBL" id="MDYQ01000124">
    <property type="protein sequence ID" value="PRP81472.1"/>
    <property type="molecule type" value="Genomic_DNA"/>
</dbReference>
<name>A0A2P6NC14_9EUKA</name>
<evidence type="ECO:0000313" key="1">
    <source>
        <dbReference type="EMBL" id="PRP81472.1"/>
    </source>
</evidence>
<gene>
    <name evidence="1" type="ORF">PROFUN_11002</name>
</gene>
<dbReference type="Proteomes" id="UP000241769">
    <property type="component" value="Unassembled WGS sequence"/>
</dbReference>
<protein>
    <submittedName>
        <fullName evidence="1">Uncharacterized protein</fullName>
    </submittedName>
</protein>
<keyword evidence="2" id="KW-1185">Reference proteome</keyword>
<comment type="caution">
    <text evidence="1">The sequence shown here is derived from an EMBL/GenBank/DDBJ whole genome shotgun (WGS) entry which is preliminary data.</text>
</comment>
<organism evidence="1 2">
    <name type="scientific">Planoprotostelium fungivorum</name>
    <dbReference type="NCBI Taxonomy" id="1890364"/>
    <lineage>
        <taxon>Eukaryota</taxon>
        <taxon>Amoebozoa</taxon>
        <taxon>Evosea</taxon>
        <taxon>Variosea</taxon>
        <taxon>Cavosteliida</taxon>
        <taxon>Cavosteliaceae</taxon>
        <taxon>Planoprotostelium</taxon>
    </lineage>
</organism>
<dbReference type="AlphaFoldDB" id="A0A2P6NC14"/>
<proteinExistence type="predicted"/>
<accession>A0A2P6NC14</accession>